<name>A0A1G9DS48_9BACL</name>
<evidence type="ECO:0000256" key="7">
    <source>
        <dbReference type="ARBA" id="ARBA00023136"/>
    </source>
</evidence>
<sequence>MLKDRKNRLLLVLSIVTAIAITFYMFFQIDFDILFYQLPSRGRRIIAMVIVGVAIAVSTVIFQTIVKNRILTPSIMGLDSVYVFIQTSIVFIAGVSSPFLLNSHFNYFLSLGLLTLFTLFVFKYLFKLTKSNVFILLLIGIILGTFFGNLSTFMQQLISPDDFLVLQNTLFASFNVVNEDLMLLTAVILVIMLIIVLRDFHSLDVLALGRDGAINLGVNYDKKVSQLLVIVAILVSVSTALVGPIMFLGLLVVNIAHELFKTYKHIYLIVGTSLISIIALVIGQMIVQFVFQNSVEISVIINLVGGVYFIYLMLRRGRE</sequence>
<evidence type="ECO:0000256" key="8">
    <source>
        <dbReference type="SAM" id="Phobius"/>
    </source>
</evidence>
<dbReference type="InterPro" id="IPR037294">
    <property type="entry name" value="ABC_BtuC-like"/>
</dbReference>
<feature type="transmembrane region" description="Helical" evidence="8">
    <location>
        <begin position="265"/>
        <end position="291"/>
    </location>
</feature>
<accession>A0A1G9DS48</accession>
<feature type="transmembrane region" description="Helical" evidence="8">
    <location>
        <begin position="297"/>
        <end position="314"/>
    </location>
</feature>
<dbReference type="Gene3D" id="1.10.3470.10">
    <property type="entry name" value="ABC transporter involved in vitamin B12 uptake, BtuC"/>
    <property type="match status" value="1"/>
</dbReference>
<dbReference type="InterPro" id="IPR000522">
    <property type="entry name" value="ABC_transptr_permease_BtuC"/>
</dbReference>
<comment type="similarity">
    <text evidence="2">Belongs to the binding-protein-dependent transport system permease family. FecCD subfamily.</text>
</comment>
<feature type="transmembrane region" description="Helical" evidence="8">
    <location>
        <begin position="227"/>
        <end position="253"/>
    </location>
</feature>
<dbReference type="STRING" id="576118.SAMN05216216_106121"/>
<dbReference type="SUPFAM" id="SSF81345">
    <property type="entry name" value="ABC transporter involved in vitamin B12 uptake, BtuC"/>
    <property type="match status" value="1"/>
</dbReference>
<dbReference type="EMBL" id="FNFY01000006">
    <property type="protein sequence ID" value="SDK66678.1"/>
    <property type="molecule type" value="Genomic_DNA"/>
</dbReference>
<proteinExistence type="inferred from homology"/>
<keyword evidence="3" id="KW-0813">Transport</keyword>
<reference evidence="10" key="1">
    <citation type="submission" date="2016-10" db="EMBL/GenBank/DDBJ databases">
        <authorList>
            <person name="Varghese N."/>
            <person name="Submissions S."/>
        </authorList>
    </citation>
    <scope>NUCLEOTIDE SEQUENCE [LARGE SCALE GENOMIC DNA]</scope>
    <source>
        <strain evidence="10">CGMCC 1.8895</strain>
    </source>
</reference>
<feature type="transmembrane region" description="Helical" evidence="8">
    <location>
        <begin position="45"/>
        <end position="66"/>
    </location>
</feature>
<keyword evidence="5 8" id="KW-0812">Transmembrane</keyword>
<evidence type="ECO:0000256" key="2">
    <source>
        <dbReference type="ARBA" id="ARBA00007935"/>
    </source>
</evidence>
<keyword evidence="10" id="KW-1185">Reference proteome</keyword>
<comment type="subcellular location">
    <subcellularLocation>
        <location evidence="1">Cell membrane</location>
        <topology evidence="1">Multi-pass membrane protein</topology>
    </subcellularLocation>
</comment>
<dbReference type="Proteomes" id="UP000199008">
    <property type="component" value="Unassembled WGS sequence"/>
</dbReference>
<dbReference type="PANTHER" id="PTHR30472:SF19">
    <property type="entry name" value="PETROBACTIN IMPORT SYSTEM PERMEASE PROTEIN YCLO"/>
    <property type="match status" value="1"/>
</dbReference>
<dbReference type="CDD" id="cd06550">
    <property type="entry name" value="TM_ABC_iron-siderophores_like"/>
    <property type="match status" value="1"/>
</dbReference>
<dbReference type="GO" id="GO:0033214">
    <property type="term" value="P:siderophore-iron import into cell"/>
    <property type="evidence" value="ECO:0007669"/>
    <property type="project" value="TreeGrafter"/>
</dbReference>
<evidence type="ECO:0000256" key="1">
    <source>
        <dbReference type="ARBA" id="ARBA00004651"/>
    </source>
</evidence>
<keyword evidence="4" id="KW-1003">Cell membrane</keyword>
<feature type="transmembrane region" description="Helical" evidence="8">
    <location>
        <begin position="78"/>
        <end position="101"/>
    </location>
</feature>
<evidence type="ECO:0000313" key="9">
    <source>
        <dbReference type="EMBL" id="SDK66678.1"/>
    </source>
</evidence>
<dbReference type="GO" id="GO:0005886">
    <property type="term" value="C:plasma membrane"/>
    <property type="evidence" value="ECO:0007669"/>
    <property type="project" value="UniProtKB-SubCell"/>
</dbReference>
<evidence type="ECO:0000256" key="5">
    <source>
        <dbReference type="ARBA" id="ARBA00022692"/>
    </source>
</evidence>
<organism evidence="9 10">
    <name type="scientific">Lacicoccus qingdaonensis</name>
    <dbReference type="NCBI Taxonomy" id="576118"/>
    <lineage>
        <taxon>Bacteria</taxon>
        <taxon>Bacillati</taxon>
        <taxon>Bacillota</taxon>
        <taxon>Bacilli</taxon>
        <taxon>Bacillales</taxon>
        <taxon>Salinicoccaceae</taxon>
        <taxon>Lacicoccus</taxon>
    </lineage>
</organism>
<evidence type="ECO:0000256" key="3">
    <source>
        <dbReference type="ARBA" id="ARBA00022448"/>
    </source>
</evidence>
<feature type="transmembrane region" description="Helical" evidence="8">
    <location>
        <begin position="107"/>
        <end position="126"/>
    </location>
</feature>
<keyword evidence="6 8" id="KW-1133">Transmembrane helix</keyword>
<dbReference type="OrthoDB" id="9796260at2"/>
<dbReference type="Pfam" id="PF01032">
    <property type="entry name" value="FecCD"/>
    <property type="match status" value="1"/>
</dbReference>
<feature type="transmembrane region" description="Helical" evidence="8">
    <location>
        <begin position="181"/>
        <end position="198"/>
    </location>
</feature>
<dbReference type="RefSeq" id="WP_092985513.1">
    <property type="nucleotide sequence ID" value="NZ_FNFY01000006.1"/>
</dbReference>
<feature type="transmembrane region" description="Helical" evidence="8">
    <location>
        <begin position="9"/>
        <end position="29"/>
    </location>
</feature>
<gene>
    <name evidence="9" type="ORF">SAMN05216216_106121</name>
</gene>
<evidence type="ECO:0000313" key="10">
    <source>
        <dbReference type="Proteomes" id="UP000199008"/>
    </source>
</evidence>
<feature type="transmembrane region" description="Helical" evidence="8">
    <location>
        <begin position="133"/>
        <end position="151"/>
    </location>
</feature>
<dbReference type="PANTHER" id="PTHR30472">
    <property type="entry name" value="FERRIC ENTEROBACTIN TRANSPORT SYSTEM PERMEASE PROTEIN"/>
    <property type="match status" value="1"/>
</dbReference>
<keyword evidence="7 8" id="KW-0472">Membrane</keyword>
<dbReference type="AlphaFoldDB" id="A0A1G9DS48"/>
<evidence type="ECO:0000256" key="4">
    <source>
        <dbReference type="ARBA" id="ARBA00022475"/>
    </source>
</evidence>
<evidence type="ECO:0000256" key="6">
    <source>
        <dbReference type="ARBA" id="ARBA00022989"/>
    </source>
</evidence>
<protein>
    <submittedName>
        <fullName evidence="9">Iron complex transport system permease protein</fullName>
    </submittedName>
</protein>
<dbReference type="GO" id="GO:0022857">
    <property type="term" value="F:transmembrane transporter activity"/>
    <property type="evidence" value="ECO:0007669"/>
    <property type="project" value="InterPro"/>
</dbReference>